<evidence type="ECO:0000256" key="3">
    <source>
        <dbReference type="SAM" id="SignalP"/>
    </source>
</evidence>
<keyword evidence="6" id="KW-1185">Reference proteome</keyword>
<dbReference type="PANTHER" id="PTHR33214:SF69">
    <property type="entry name" value="BIFUNCTIONAL INHIBITOR_LIPID-TRANSFER PROTEIN_SEED STORAGE 2S ALBUMIN SUPERFAMILY PROTEIN"/>
    <property type="match status" value="1"/>
</dbReference>
<evidence type="ECO:0000259" key="4">
    <source>
        <dbReference type="SMART" id="SM00499"/>
    </source>
</evidence>
<accession>A0ABR2CHC0</accession>
<dbReference type="InterPro" id="IPR033872">
    <property type="entry name" value="nsLTP2"/>
</dbReference>
<feature type="signal peptide" evidence="3">
    <location>
        <begin position="1"/>
        <end position="24"/>
    </location>
</feature>
<dbReference type="Gene3D" id="1.10.110.10">
    <property type="entry name" value="Plant lipid-transfer and hydrophobic proteins"/>
    <property type="match status" value="1"/>
</dbReference>
<gene>
    <name evidence="5" type="ORF">V6N12_012141</name>
</gene>
<dbReference type="CDD" id="cd01959">
    <property type="entry name" value="nsLTP2"/>
    <property type="match status" value="1"/>
</dbReference>
<dbReference type="Proteomes" id="UP001472677">
    <property type="component" value="Unassembled WGS sequence"/>
</dbReference>
<dbReference type="SMART" id="SM00499">
    <property type="entry name" value="AAI"/>
    <property type="match status" value="1"/>
</dbReference>
<name>A0ABR2CHC0_9ROSI</name>
<dbReference type="InterPro" id="IPR036312">
    <property type="entry name" value="Bifun_inhib/LTP/seed_sf"/>
</dbReference>
<evidence type="ECO:0000313" key="6">
    <source>
        <dbReference type="Proteomes" id="UP001472677"/>
    </source>
</evidence>
<keyword evidence="1" id="KW-0813">Transport</keyword>
<evidence type="ECO:0000256" key="1">
    <source>
        <dbReference type="ARBA" id="ARBA00022448"/>
    </source>
</evidence>
<dbReference type="PANTHER" id="PTHR33214">
    <property type="entry name" value="BIFUNCTIONAL INHIBITOR/LIPID-TRANSFER PROTEIN/SEED STORAGE 2S ALBUMIN SUPERFAMILY PROTEIN"/>
    <property type="match status" value="1"/>
</dbReference>
<keyword evidence="2" id="KW-0446">Lipid-binding</keyword>
<dbReference type="InterPro" id="IPR016140">
    <property type="entry name" value="Bifunc_inhib/LTP/seed_store"/>
</dbReference>
<reference evidence="5 6" key="1">
    <citation type="journal article" date="2024" name="G3 (Bethesda)">
        <title>Genome assembly of Hibiscus sabdariffa L. provides insights into metabolisms of medicinal natural products.</title>
        <authorList>
            <person name="Kim T."/>
        </authorList>
    </citation>
    <scope>NUCLEOTIDE SEQUENCE [LARGE SCALE GENOMIC DNA]</scope>
    <source>
        <strain evidence="5">TK-2024</strain>
        <tissue evidence="5">Old leaves</tissue>
    </source>
</reference>
<proteinExistence type="predicted"/>
<dbReference type="EMBL" id="JBBPBM010000052">
    <property type="protein sequence ID" value="KAK8518902.1"/>
    <property type="molecule type" value="Genomic_DNA"/>
</dbReference>
<evidence type="ECO:0000256" key="2">
    <source>
        <dbReference type="ARBA" id="ARBA00023121"/>
    </source>
</evidence>
<keyword evidence="3" id="KW-0732">Signal</keyword>
<sequence>MRSVFFVVFCAVVLFSGETRTAEAVTCNPTELSPCLPAFVLPVHPTAVCCRKLKKQQPCLCEYMKDPRLKPYLESPKAKGVASYCKITWPQC</sequence>
<feature type="chain" id="PRO_5046853232" description="Bifunctional inhibitor/plant lipid transfer protein/seed storage helical domain-containing protein" evidence="3">
    <location>
        <begin position="25"/>
        <end position="92"/>
    </location>
</feature>
<feature type="domain" description="Bifunctional inhibitor/plant lipid transfer protein/seed storage helical" evidence="4">
    <location>
        <begin position="27"/>
        <end position="92"/>
    </location>
</feature>
<dbReference type="SUPFAM" id="SSF47699">
    <property type="entry name" value="Bifunctional inhibitor/lipid-transfer protein/seed storage 2S albumin"/>
    <property type="match status" value="1"/>
</dbReference>
<protein>
    <recommendedName>
        <fullName evidence="4">Bifunctional inhibitor/plant lipid transfer protein/seed storage helical domain-containing protein</fullName>
    </recommendedName>
</protein>
<comment type="caution">
    <text evidence="5">The sequence shown here is derived from an EMBL/GenBank/DDBJ whole genome shotgun (WGS) entry which is preliminary data.</text>
</comment>
<organism evidence="5 6">
    <name type="scientific">Hibiscus sabdariffa</name>
    <name type="common">roselle</name>
    <dbReference type="NCBI Taxonomy" id="183260"/>
    <lineage>
        <taxon>Eukaryota</taxon>
        <taxon>Viridiplantae</taxon>
        <taxon>Streptophyta</taxon>
        <taxon>Embryophyta</taxon>
        <taxon>Tracheophyta</taxon>
        <taxon>Spermatophyta</taxon>
        <taxon>Magnoliopsida</taxon>
        <taxon>eudicotyledons</taxon>
        <taxon>Gunneridae</taxon>
        <taxon>Pentapetalae</taxon>
        <taxon>rosids</taxon>
        <taxon>malvids</taxon>
        <taxon>Malvales</taxon>
        <taxon>Malvaceae</taxon>
        <taxon>Malvoideae</taxon>
        <taxon>Hibiscus</taxon>
    </lineage>
</organism>
<evidence type="ECO:0000313" key="5">
    <source>
        <dbReference type="EMBL" id="KAK8518902.1"/>
    </source>
</evidence>